<feature type="compositionally biased region" description="Polar residues" evidence="1">
    <location>
        <begin position="42"/>
        <end position="51"/>
    </location>
</feature>
<organism evidence="3 4">
    <name type="scientific">Corynebacterium suranareeae</name>
    <dbReference type="NCBI Taxonomy" id="2506452"/>
    <lineage>
        <taxon>Bacteria</taxon>
        <taxon>Bacillati</taxon>
        <taxon>Actinomycetota</taxon>
        <taxon>Actinomycetes</taxon>
        <taxon>Mycobacteriales</taxon>
        <taxon>Corynebacteriaceae</taxon>
        <taxon>Corynebacterium</taxon>
    </lineage>
</organism>
<dbReference type="RefSeq" id="WP_096458641.1">
    <property type="nucleotide sequence ID" value="NZ_AP017369.1"/>
</dbReference>
<dbReference type="EMBL" id="AP017369">
    <property type="protein sequence ID" value="BAU97114.1"/>
    <property type="molecule type" value="Genomic_DNA"/>
</dbReference>
<reference evidence="3 4" key="1">
    <citation type="submission" date="2016-02" db="EMBL/GenBank/DDBJ databases">
        <title>Corynebacterium glutamicum N24 whole genome sequencing project.</title>
        <authorList>
            <person name="Matsutani M."/>
            <person name="Nangtapong N."/>
            <person name="Yakushi T."/>
            <person name="Matsushita K."/>
        </authorList>
    </citation>
    <scope>NUCLEOTIDE SEQUENCE [LARGE SCALE GENOMIC DNA]</scope>
    <source>
        <strain evidence="3 4">N24</strain>
    </source>
</reference>
<proteinExistence type="predicted"/>
<gene>
    <name evidence="3" type="ORF">N24_2852</name>
</gene>
<name>A0A169S3Z5_9CORY</name>
<keyword evidence="2" id="KW-0732">Signal</keyword>
<sequence>MNIRRLAIIPIVACVLVACADSRPSDADPPALPSPPAPVETITETVAQPTSETDDNPPRPTTPTETTTKQAESLDLSPRYTRQNIDSYASGYQDGQVSFASVDGSIECEFRPIEQDAPINRNPSLDWRVSFAQGACRFGTSYAVADTNEQNRAGFAELTTAISHVMPENYTTLQPGTYLDLHTMACFTDAADEIACTKYATNETFRINGAGFSMLSNAQRDDIVTTESGLHQVFSSIGEFRFADGNSMSCFFDTPSSSDFWCQTLSTPGWDDGNNLIHMSVSGNNITVIGTQVGNPGLDYFRGRQLIDAKNSLFDASLAVINEGDRVRFRTATGKEIWVSSSDYGSGV</sequence>
<dbReference type="AlphaFoldDB" id="A0A169S3Z5"/>
<dbReference type="PROSITE" id="PS51257">
    <property type="entry name" value="PROKAR_LIPOPROTEIN"/>
    <property type="match status" value="1"/>
</dbReference>
<evidence type="ECO:0000313" key="4">
    <source>
        <dbReference type="Proteomes" id="UP000218244"/>
    </source>
</evidence>
<protein>
    <recommendedName>
        <fullName evidence="5">Secreted protein</fullName>
    </recommendedName>
</protein>
<keyword evidence="4" id="KW-1185">Reference proteome</keyword>
<feature type="chain" id="PRO_5007902504" description="Secreted protein" evidence="2">
    <location>
        <begin position="28"/>
        <end position="348"/>
    </location>
</feature>
<accession>A0A169S3Z5</accession>
<dbReference type="KEGG" id="csur:N24_2852"/>
<evidence type="ECO:0008006" key="5">
    <source>
        <dbReference type="Google" id="ProtNLM"/>
    </source>
</evidence>
<evidence type="ECO:0000313" key="3">
    <source>
        <dbReference type="EMBL" id="BAU97114.1"/>
    </source>
</evidence>
<evidence type="ECO:0000256" key="1">
    <source>
        <dbReference type="SAM" id="MobiDB-lite"/>
    </source>
</evidence>
<feature type="signal peptide" evidence="2">
    <location>
        <begin position="1"/>
        <end position="27"/>
    </location>
</feature>
<dbReference type="Proteomes" id="UP000218244">
    <property type="component" value="Chromosome"/>
</dbReference>
<evidence type="ECO:0000256" key="2">
    <source>
        <dbReference type="SAM" id="SignalP"/>
    </source>
</evidence>
<feature type="region of interest" description="Disordered" evidence="1">
    <location>
        <begin position="23"/>
        <end position="80"/>
    </location>
</feature>